<dbReference type="Gene3D" id="3.40.250.10">
    <property type="entry name" value="Rhodanese-like domain"/>
    <property type="match status" value="1"/>
</dbReference>
<accession>A0ABQ5ZSS8</accession>
<keyword evidence="2" id="KW-0808">Transferase</keyword>
<dbReference type="PROSITE" id="PS50206">
    <property type="entry name" value="RHODANESE_3"/>
    <property type="match status" value="1"/>
</dbReference>
<proteinExistence type="predicted"/>
<organism evidence="4 5">
    <name type="scientific">Marinospirillum insulare</name>
    <dbReference type="NCBI Taxonomy" id="217169"/>
    <lineage>
        <taxon>Bacteria</taxon>
        <taxon>Pseudomonadati</taxon>
        <taxon>Pseudomonadota</taxon>
        <taxon>Gammaproteobacteria</taxon>
        <taxon>Oceanospirillales</taxon>
        <taxon>Oceanospirillaceae</taxon>
        <taxon>Marinospirillum</taxon>
    </lineage>
</organism>
<dbReference type="SUPFAM" id="SSF52821">
    <property type="entry name" value="Rhodanese/Cell cycle control phosphatase"/>
    <property type="match status" value="1"/>
</dbReference>
<evidence type="ECO:0000259" key="3">
    <source>
        <dbReference type="PROSITE" id="PS50206"/>
    </source>
</evidence>
<dbReference type="PANTHER" id="PTHR43031:SF6">
    <property type="entry name" value="THIOSULFATE SULFURTRANSFERASE GLPE"/>
    <property type="match status" value="1"/>
</dbReference>
<dbReference type="PANTHER" id="PTHR43031">
    <property type="entry name" value="FAD-DEPENDENT OXIDOREDUCTASE"/>
    <property type="match status" value="1"/>
</dbReference>
<reference evidence="5" key="1">
    <citation type="journal article" date="2019" name="Int. J. Syst. Evol. Microbiol.">
        <title>The Global Catalogue of Microorganisms (GCM) 10K type strain sequencing project: providing services to taxonomists for standard genome sequencing and annotation.</title>
        <authorList>
            <consortium name="The Broad Institute Genomics Platform"/>
            <consortium name="The Broad Institute Genome Sequencing Center for Infectious Disease"/>
            <person name="Wu L."/>
            <person name="Ma J."/>
        </authorList>
    </citation>
    <scope>NUCLEOTIDE SEQUENCE [LARGE SCALE GENOMIC DNA]</scope>
    <source>
        <strain evidence="5">NBRC 100033</strain>
    </source>
</reference>
<dbReference type="EMBL" id="BSOR01000008">
    <property type="protein sequence ID" value="GLR63019.1"/>
    <property type="molecule type" value="Genomic_DNA"/>
</dbReference>
<sequence>MTTSTMNAQQACELLKEGKLKVVDIRDPHSYSTGRIKTAERLDNSNLQEFINNNAKDQPVLVCCYHGMASQGATDFLKAQGFTEVYSLDGGFEFWKVCHPEHCE</sequence>
<dbReference type="InterPro" id="IPR036873">
    <property type="entry name" value="Rhodanese-like_dom_sf"/>
</dbReference>
<comment type="caution">
    <text evidence="4">The sequence shown here is derived from an EMBL/GenBank/DDBJ whole genome shotgun (WGS) entry which is preliminary data.</text>
</comment>
<protein>
    <submittedName>
        <fullName evidence="4">Thiosulfate sulfurtransferase GlpE</fullName>
    </submittedName>
</protein>
<evidence type="ECO:0000313" key="4">
    <source>
        <dbReference type="EMBL" id="GLR63019.1"/>
    </source>
</evidence>
<feature type="domain" description="Rhodanese" evidence="3">
    <location>
        <begin position="16"/>
        <end position="104"/>
    </location>
</feature>
<dbReference type="SMART" id="SM00450">
    <property type="entry name" value="RHOD"/>
    <property type="match status" value="1"/>
</dbReference>
<dbReference type="NCBIfam" id="NF001195">
    <property type="entry name" value="PRK00162.1"/>
    <property type="match status" value="1"/>
</dbReference>
<evidence type="ECO:0000313" key="5">
    <source>
        <dbReference type="Proteomes" id="UP001156682"/>
    </source>
</evidence>
<evidence type="ECO:0000256" key="2">
    <source>
        <dbReference type="ARBA" id="ARBA00022679"/>
    </source>
</evidence>
<keyword evidence="1" id="KW-0963">Cytoplasm</keyword>
<dbReference type="RefSeq" id="WP_027850623.1">
    <property type="nucleotide sequence ID" value="NZ_BSOR01000008.1"/>
</dbReference>
<dbReference type="InterPro" id="IPR050229">
    <property type="entry name" value="GlpE_sulfurtransferase"/>
</dbReference>
<dbReference type="InterPro" id="IPR001763">
    <property type="entry name" value="Rhodanese-like_dom"/>
</dbReference>
<dbReference type="CDD" id="cd01444">
    <property type="entry name" value="GlpE_ST"/>
    <property type="match status" value="1"/>
</dbReference>
<evidence type="ECO:0000256" key="1">
    <source>
        <dbReference type="ARBA" id="ARBA00022490"/>
    </source>
</evidence>
<gene>
    <name evidence="4" type="primary">glpE</name>
    <name evidence="4" type="ORF">GCM10007878_04540</name>
</gene>
<dbReference type="InterPro" id="IPR023695">
    <property type="entry name" value="Thiosulf_sulfurTrfase"/>
</dbReference>
<dbReference type="Pfam" id="PF00581">
    <property type="entry name" value="Rhodanese"/>
    <property type="match status" value="1"/>
</dbReference>
<name>A0ABQ5ZSS8_9GAMM</name>
<dbReference type="Proteomes" id="UP001156682">
    <property type="component" value="Unassembled WGS sequence"/>
</dbReference>
<keyword evidence="5" id="KW-1185">Reference proteome</keyword>